<dbReference type="InterPro" id="IPR037401">
    <property type="entry name" value="SnoaL-like"/>
</dbReference>
<evidence type="ECO:0000313" key="2">
    <source>
        <dbReference type="EMBL" id="OXY82565.1"/>
    </source>
</evidence>
<dbReference type="Pfam" id="PF12680">
    <property type="entry name" value="SnoaL_2"/>
    <property type="match status" value="1"/>
</dbReference>
<evidence type="ECO:0000259" key="1">
    <source>
        <dbReference type="Pfam" id="PF12680"/>
    </source>
</evidence>
<protein>
    <recommendedName>
        <fullName evidence="1">SnoaL-like domain-containing protein</fullName>
    </recommendedName>
</protein>
<sequence>MVDEAIRKGCEAFSEGRLEPCLPHLDANVRWEVVGQKTIAGLGSVQAFCAQMTEQGCPNFRNEHITVGVHSVVVEGREVDGDVRYCDVYHIEKGKIVYINSYCIRPGKDV</sequence>
<dbReference type="EMBL" id="NBIM01000001">
    <property type="protein sequence ID" value="OXY82565.1"/>
    <property type="molecule type" value="Genomic_DNA"/>
</dbReference>
<gene>
    <name evidence="2" type="ORF">B6S08_03320</name>
</gene>
<name>A0A233RGP5_9GAMM</name>
<dbReference type="Proteomes" id="UP000242757">
    <property type="component" value="Unassembled WGS sequence"/>
</dbReference>
<dbReference type="SUPFAM" id="SSF54427">
    <property type="entry name" value="NTF2-like"/>
    <property type="match status" value="1"/>
</dbReference>
<organism evidence="2 3">
    <name type="scientific">Oceanimonas doudoroffii</name>
    <dbReference type="NCBI Taxonomy" id="84158"/>
    <lineage>
        <taxon>Bacteria</taxon>
        <taxon>Pseudomonadati</taxon>
        <taxon>Pseudomonadota</taxon>
        <taxon>Gammaproteobacteria</taxon>
        <taxon>Aeromonadales</taxon>
        <taxon>Aeromonadaceae</taxon>
        <taxon>Oceanimonas</taxon>
    </lineage>
</organism>
<dbReference type="InterPro" id="IPR032710">
    <property type="entry name" value="NTF2-like_dom_sf"/>
</dbReference>
<comment type="caution">
    <text evidence="2">The sequence shown here is derived from an EMBL/GenBank/DDBJ whole genome shotgun (WGS) entry which is preliminary data.</text>
</comment>
<reference evidence="2 3" key="1">
    <citation type="submission" date="2017-08" db="EMBL/GenBank/DDBJ databases">
        <title>A Genome Sequence of Oceanimonas doudoroffii ATCC 27123T.</title>
        <authorList>
            <person name="Brennan M.A."/>
            <person name="Maclea K.S."/>
            <person name="Mcclelland W.D."/>
            <person name="Trachtenberg A.M."/>
        </authorList>
    </citation>
    <scope>NUCLEOTIDE SEQUENCE [LARGE SCALE GENOMIC DNA]</scope>
    <source>
        <strain evidence="2 3">ATCC 27123</strain>
    </source>
</reference>
<evidence type="ECO:0000313" key="3">
    <source>
        <dbReference type="Proteomes" id="UP000242757"/>
    </source>
</evidence>
<feature type="domain" description="SnoaL-like" evidence="1">
    <location>
        <begin position="7"/>
        <end position="98"/>
    </location>
</feature>
<dbReference type="OrthoDB" id="6692273at2"/>
<dbReference type="AlphaFoldDB" id="A0A233RGP5"/>
<keyword evidence="3" id="KW-1185">Reference proteome</keyword>
<proteinExistence type="predicted"/>
<accession>A0A233RGP5</accession>
<dbReference type="RefSeq" id="WP_094199346.1">
    <property type="nucleotide sequence ID" value="NZ_NBIM01000001.1"/>
</dbReference>
<dbReference type="Gene3D" id="3.10.450.50">
    <property type="match status" value="1"/>
</dbReference>